<dbReference type="SUPFAM" id="SSF48371">
    <property type="entry name" value="ARM repeat"/>
    <property type="match status" value="1"/>
</dbReference>
<evidence type="ECO:0000256" key="2">
    <source>
        <dbReference type="ARBA" id="ARBA00022723"/>
    </source>
</evidence>
<evidence type="ECO:0000256" key="3">
    <source>
        <dbReference type="ARBA" id="ARBA00022737"/>
    </source>
</evidence>
<dbReference type="SMART" id="SM00356">
    <property type="entry name" value="ZnF_C3H1"/>
    <property type="match status" value="5"/>
</dbReference>
<dbReference type="GO" id="GO:0005737">
    <property type="term" value="C:cytoplasm"/>
    <property type="evidence" value="ECO:0007669"/>
    <property type="project" value="TreeGrafter"/>
</dbReference>
<dbReference type="GO" id="GO:0005634">
    <property type="term" value="C:nucleus"/>
    <property type="evidence" value="ECO:0007669"/>
    <property type="project" value="TreeGrafter"/>
</dbReference>
<feature type="domain" description="C3H1-type" evidence="9">
    <location>
        <begin position="762"/>
        <end position="790"/>
    </location>
</feature>
<dbReference type="InterPro" id="IPR000571">
    <property type="entry name" value="Znf_CCCH"/>
</dbReference>
<dbReference type="Proteomes" id="UP000663828">
    <property type="component" value="Unassembled WGS sequence"/>
</dbReference>
<dbReference type="Pfam" id="PF00642">
    <property type="entry name" value="zf-CCCH"/>
    <property type="match status" value="1"/>
</dbReference>
<feature type="domain" description="C3H1-type" evidence="9">
    <location>
        <begin position="569"/>
        <end position="593"/>
    </location>
</feature>
<dbReference type="InterPro" id="IPR020941">
    <property type="entry name" value="SUFU-like_domain"/>
</dbReference>
<dbReference type="PANTHER" id="PTHR10928">
    <property type="entry name" value="SUPPRESSOR OF FUSED"/>
    <property type="match status" value="1"/>
</dbReference>
<protein>
    <recommendedName>
        <fullName evidence="9">C3H1-type domain-containing protein</fullName>
    </recommendedName>
</protein>
<evidence type="ECO:0000256" key="4">
    <source>
        <dbReference type="ARBA" id="ARBA00022771"/>
    </source>
</evidence>
<feature type="domain" description="C3H1-type" evidence="9">
    <location>
        <begin position="604"/>
        <end position="634"/>
    </location>
</feature>
<comment type="similarity">
    <text evidence="1">Belongs to the unkempt family.</text>
</comment>
<reference evidence="10" key="1">
    <citation type="submission" date="2021-02" db="EMBL/GenBank/DDBJ databases">
        <authorList>
            <person name="Nowell W R."/>
        </authorList>
    </citation>
    <scope>NUCLEOTIDE SEQUENCE</scope>
</reference>
<dbReference type="GO" id="GO:0045296">
    <property type="term" value="F:cadherin binding"/>
    <property type="evidence" value="ECO:0007669"/>
    <property type="project" value="InterPro"/>
</dbReference>
<dbReference type="GO" id="GO:0007155">
    <property type="term" value="P:cell adhesion"/>
    <property type="evidence" value="ECO:0007669"/>
    <property type="project" value="InterPro"/>
</dbReference>
<keyword evidence="11" id="KW-1185">Reference proteome</keyword>
<dbReference type="PRINTS" id="PR01869">
    <property type="entry name" value="BCATNINFAMLY"/>
</dbReference>
<dbReference type="InterPro" id="IPR036855">
    <property type="entry name" value="Znf_CCCH_sf"/>
</dbReference>
<dbReference type="InterPro" id="IPR016024">
    <property type="entry name" value="ARM-type_fold"/>
</dbReference>
<dbReference type="Gene3D" id="1.25.10.10">
    <property type="entry name" value="Leucine-rich Repeat Variant"/>
    <property type="match status" value="1"/>
</dbReference>
<feature type="domain" description="C3H1-type" evidence="9">
    <location>
        <begin position="720"/>
        <end position="754"/>
    </location>
</feature>
<feature type="compositionally biased region" description="Low complexity" evidence="8">
    <location>
        <begin position="1030"/>
        <end position="1052"/>
    </location>
</feature>
<dbReference type="InterPro" id="IPR057295">
    <property type="entry name" value="UNK_Znf_4"/>
</dbReference>
<keyword evidence="4 7" id="KW-0863">Zinc-finger</keyword>
<dbReference type="SUPFAM" id="SSF103359">
    <property type="entry name" value="Suppressor of Fused, N-terminal domain"/>
    <property type="match status" value="1"/>
</dbReference>
<dbReference type="PROSITE" id="PS50176">
    <property type="entry name" value="ARM_REPEAT"/>
    <property type="match status" value="1"/>
</dbReference>
<evidence type="ECO:0000256" key="6">
    <source>
        <dbReference type="PROSITE-ProRule" id="PRU00259"/>
    </source>
</evidence>
<evidence type="ECO:0000256" key="1">
    <source>
        <dbReference type="ARBA" id="ARBA00008808"/>
    </source>
</evidence>
<dbReference type="GO" id="GO:0008270">
    <property type="term" value="F:zinc ion binding"/>
    <property type="evidence" value="ECO:0007669"/>
    <property type="project" value="UniProtKB-KW"/>
</dbReference>
<dbReference type="EMBL" id="CAJNOR010003150">
    <property type="protein sequence ID" value="CAF1382883.1"/>
    <property type="molecule type" value="Genomic_DNA"/>
</dbReference>
<feature type="region of interest" description="Disordered" evidence="8">
    <location>
        <begin position="1028"/>
        <end position="1115"/>
    </location>
</feature>
<keyword evidence="2 7" id="KW-0479">Metal-binding</keyword>
<accession>A0A815JQE0</accession>
<dbReference type="InterPro" id="IPR040594">
    <property type="entry name" value="UNK_Znf_1"/>
</dbReference>
<dbReference type="InterPro" id="IPR013284">
    <property type="entry name" value="Beta-catenin"/>
</dbReference>
<dbReference type="Pfam" id="PF23261">
    <property type="entry name" value="zf-CCCH_11"/>
    <property type="match status" value="1"/>
</dbReference>
<feature type="repeat" description="ARM" evidence="6">
    <location>
        <begin position="364"/>
        <end position="403"/>
    </location>
</feature>
<dbReference type="SMART" id="SM00185">
    <property type="entry name" value="ARM"/>
    <property type="match status" value="5"/>
</dbReference>
<dbReference type="Gene3D" id="3.30.1370.210">
    <property type="match status" value="1"/>
</dbReference>
<dbReference type="InterPro" id="IPR011989">
    <property type="entry name" value="ARM-like"/>
</dbReference>
<dbReference type="InterPro" id="IPR037181">
    <property type="entry name" value="SUFU_N"/>
</dbReference>
<evidence type="ECO:0000313" key="10">
    <source>
        <dbReference type="EMBL" id="CAF1382883.1"/>
    </source>
</evidence>
<keyword evidence="5 7" id="KW-0862">Zinc</keyword>
<feature type="zinc finger region" description="C3H1-type" evidence="7">
    <location>
        <begin position="720"/>
        <end position="754"/>
    </location>
</feature>
<feature type="zinc finger region" description="C3H1-type" evidence="7">
    <location>
        <begin position="762"/>
        <end position="790"/>
    </location>
</feature>
<feature type="zinc finger region" description="C3H1-type" evidence="7">
    <location>
        <begin position="604"/>
        <end position="634"/>
    </location>
</feature>
<dbReference type="SUPFAM" id="SSF90229">
    <property type="entry name" value="CCCH zinc finger"/>
    <property type="match status" value="1"/>
</dbReference>
<evidence type="ECO:0000256" key="5">
    <source>
        <dbReference type="ARBA" id="ARBA00022833"/>
    </source>
</evidence>
<evidence type="ECO:0000313" key="11">
    <source>
        <dbReference type="Proteomes" id="UP000663828"/>
    </source>
</evidence>
<sequence length="1580" mass="179937">MNSSLETQQSSDEENAKLIVSELIDLLNDERAYRDVSVVTEITKTVHLLVKQNDCRRKEVIRHPQLIISLARLFNTDNDLTCLLSSLFHDLSIDEDGIRLLLSAEIIPILLQTLEVLNDDVINFILTTLRNCLIGLNNESAEEIQAHNGCMIFISLLIRRHSDKQMNFLADCLLRLAMFNKNAQIYLQTSKLFLQELVSILDETNYNKLSCTLIRMLPLLSSNIHTKSLLIQFNLIPIIEKILHLKIDSKIQRYCLLTLRNLSNEIIHMDIFDSLILTLIQILSSNVDIQIKGYVIDILSNLSCENQANKSLMIQHNLVQLLVHILIQVENRDDIIESIVCTLRHLTGRCPLAFQARESIRMSQAIPTLIKYLHTKESNWSLLKACIGLIRNLALAETNMKILCEHRTVYKIGKLFFQMKSSPERYEIFLTTLFVFSRQQDGKVRGMVHEQLINSSCVETLVHFANANQSDQIQQMSKAILDDLYQSEKNDYRQVHTMANDLQQLALIEKTSHLNYLRDFRVEQCQLFLQHKCTQHRPFSCFYWHFQNQRRRRPVRRKDGTFSYDPDFYCNDYDEQSGVCPNGDDCFLLHRNANDTEKRYHLRYYKTGLCTHDSDAKGNCLKNGLHCSYAHGANDLRQPVLDSREIQNSDLALERLTRLCISLENERALNDDPKWGDSHYVLANYKTEPCKRPPRLCRQGYACPQYHNPRDRRRNPSIFKYKSTPCPHVKQSDEWIDPTVCESGDNCKYCHTRTEQQFHPEIYKSTKCNDVSVTGYCPRGPFCAFAHIEQELKSYRDFDLHYTSELPLSSFIPIPEDKEVDVADLLSSSRNIPKKSSQPSGFEAGSFPGAVVKTLEQHLPDRHSLLTHNSGSGSFTIRGVIPQLSQLPSPPQQQQQQQQLLRQYHQLPQTSAPTFLNDQFLLSAAELAASHSYPPPSSFLSTLAASNLLSSITAHMHSISPEQHLMPPTNTNDNYNQQPLPNDVKNLIGSSLTAIGLDNVNEDEFDKAASNEQNNELLLIDNDIDSFERSTTPATNNTSPTHLTAKSSSSSSNQITRPMNIPHSFTHDHFSHSSSAKSPFDAPNQLFDGTLESPIDGPFPEPSTSSGGSQRPGELYKMAGFSQDLPTSSYQFQSTSPQLIFQRLSTTSNNSLSPSSSATEMDLMRNRVFQMQTLAMTEKESSEHWRREADDNRRLAIQLEQEKNRIIQQRDDAFHQIEQMRQSLVQNMRILPNDHDLMQLSLDDVRTLQAQLQNELSKLSMIEQTKSNPVQQTASAIPSTSSMTEANEESYVGLNAIVQACSKIYPDQLNPTQATSLVKYWLGGSECLDYISIYHNQGNETSSAHWHYVTFGFSDLHGDGRVHKVPAKDDPNPVSGYGFELTFRLKKAPENNNSVQEIPIWPCKLLQHLAKYVFKTGTQFHAGHHIPFGQTIHNFYPSTHDTLIRGLLITTDRQLQSFRTNLGSVEFLQLVGCFENEMEAAQECNVAQIIDLFSGNRKTGGSLLVTDMSRRESIFDIQRNAKQMIQEKIEKEGSQLGRVLARCVWNVESAPLNDTHFRSVSSIDLTFDLDAAKIFVKILR</sequence>
<name>A0A815JQE0_ADIRI</name>
<dbReference type="Pfam" id="PF18384">
    <property type="entry name" value="zf_CCCH_5"/>
    <property type="match status" value="1"/>
</dbReference>
<dbReference type="Pfam" id="PF23035">
    <property type="entry name" value="zf-CCCH_UNK-like_4th"/>
    <property type="match status" value="1"/>
</dbReference>
<dbReference type="InterPro" id="IPR000225">
    <property type="entry name" value="Armadillo"/>
</dbReference>
<feature type="zinc finger region" description="C3H1-type" evidence="7">
    <location>
        <begin position="569"/>
        <end position="593"/>
    </location>
</feature>
<dbReference type="InterPro" id="IPR007768">
    <property type="entry name" value="Suppressor_of_fused"/>
</dbReference>
<gene>
    <name evidence="10" type="ORF">XAT740_LOCUS33174</name>
</gene>
<keyword evidence="3" id="KW-0677">Repeat</keyword>
<dbReference type="PROSITE" id="PS50103">
    <property type="entry name" value="ZF_C3H1"/>
    <property type="match status" value="4"/>
</dbReference>
<dbReference type="Pfam" id="PF05076">
    <property type="entry name" value="SUFU"/>
    <property type="match status" value="1"/>
</dbReference>
<evidence type="ECO:0000256" key="7">
    <source>
        <dbReference type="PROSITE-ProRule" id="PRU00723"/>
    </source>
</evidence>
<comment type="caution">
    <text evidence="10">The sequence shown here is derived from an EMBL/GenBank/DDBJ whole genome shotgun (WGS) entry which is preliminary data.</text>
</comment>
<dbReference type="Pfam" id="PF25427">
    <property type="entry name" value="zf-CCCH_UNK"/>
    <property type="match status" value="1"/>
</dbReference>
<dbReference type="PANTHER" id="PTHR10928:SF2">
    <property type="entry name" value="SUPPRESSOR OF FUSED HOMOLOG"/>
    <property type="match status" value="1"/>
</dbReference>
<evidence type="ECO:0000259" key="9">
    <source>
        <dbReference type="PROSITE" id="PS50103"/>
    </source>
</evidence>
<evidence type="ECO:0000256" key="8">
    <source>
        <dbReference type="SAM" id="MobiDB-lite"/>
    </source>
</evidence>
<dbReference type="InterPro" id="IPR057296">
    <property type="entry name" value="UNK_Znf_5"/>
</dbReference>
<organism evidence="10 11">
    <name type="scientific">Adineta ricciae</name>
    <name type="common">Rotifer</name>
    <dbReference type="NCBI Taxonomy" id="249248"/>
    <lineage>
        <taxon>Eukaryota</taxon>
        <taxon>Metazoa</taxon>
        <taxon>Spiralia</taxon>
        <taxon>Gnathifera</taxon>
        <taxon>Rotifera</taxon>
        <taxon>Eurotatoria</taxon>
        <taxon>Bdelloidea</taxon>
        <taxon>Adinetida</taxon>
        <taxon>Adinetidae</taxon>
        <taxon>Adineta</taxon>
    </lineage>
</organism>
<proteinExistence type="inferred from homology"/>